<dbReference type="InterPro" id="IPR032757">
    <property type="entry name" value="DUF4683"/>
</dbReference>
<feature type="region of interest" description="Disordered" evidence="3">
    <location>
        <begin position="405"/>
        <end position="491"/>
    </location>
</feature>
<dbReference type="PANTHER" id="PTHR46946:SF1">
    <property type="entry name" value="NEURITE EXTENSION AND MIGRATION FACTOR"/>
    <property type="match status" value="1"/>
</dbReference>
<evidence type="ECO:0000256" key="2">
    <source>
        <dbReference type="ARBA" id="ARBA00023242"/>
    </source>
</evidence>
<dbReference type="InterPro" id="IPR058896">
    <property type="entry name" value="RNF6/12_N"/>
</dbReference>
<dbReference type="Proteomes" id="UP001497482">
    <property type="component" value="Chromosome 8"/>
</dbReference>
<feature type="compositionally biased region" description="Low complexity" evidence="3">
    <location>
        <begin position="1251"/>
        <end position="1261"/>
    </location>
</feature>
<dbReference type="GO" id="GO:0001953">
    <property type="term" value="P:negative regulation of cell-matrix adhesion"/>
    <property type="evidence" value="ECO:0007669"/>
    <property type="project" value="TreeGrafter"/>
</dbReference>
<feature type="region of interest" description="Disordered" evidence="3">
    <location>
        <begin position="822"/>
        <end position="923"/>
    </location>
</feature>
<feature type="compositionally biased region" description="Polar residues" evidence="3">
    <location>
        <begin position="82"/>
        <end position="93"/>
    </location>
</feature>
<dbReference type="PANTHER" id="PTHR46946">
    <property type="entry name" value="NEURITE EXTENSION AND MIGRATION FACTOR"/>
    <property type="match status" value="1"/>
</dbReference>
<comment type="subcellular location">
    <subcellularLocation>
        <location evidence="1">Nucleus</location>
    </subcellularLocation>
</comment>
<evidence type="ECO:0000256" key="1">
    <source>
        <dbReference type="ARBA" id="ARBA00004123"/>
    </source>
</evidence>
<proteinExistence type="predicted"/>
<evidence type="ECO:0000313" key="7">
    <source>
        <dbReference type="Proteomes" id="UP001497482"/>
    </source>
</evidence>
<reference evidence="6 7" key="1">
    <citation type="submission" date="2024-04" db="EMBL/GenBank/DDBJ databases">
        <authorList>
            <person name="Waldvogel A.-M."/>
            <person name="Schoenle A."/>
        </authorList>
    </citation>
    <scope>NUCLEOTIDE SEQUENCE [LARGE SCALE GENOMIC DNA]</scope>
</reference>
<protein>
    <submittedName>
        <fullName evidence="6">Uncharacterized protein</fullName>
    </submittedName>
</protein>
<name>A0AAV2MJS7_KNICA</name>
<dbReference type="GO" id="GO:0033629">
    <property type="term" value="P:negative regulation of cell adhesion mediated by integrin"/>
    <property type="evidence" value="ECO:0007669"/>
    <property type="project" value="TreeGrafter"/>
</dbReference>
<feature type="compositionally biased region" description="Low complexity" evidence="3">
    <location>
        <begin position="1137"/>
        <end position="1149"/>
    </location>
</feature>
<accession>A0AAV2MJS7</accession>
<dbReference type="GO" id="GO:2001223">
    <property type="term" value="P:negative regulation of neuron migration"/>
    <property type="evidence" value="ECO:0007669"/>
    <property type="project" value="TreeGrafter"/>
</dbReference>
<feature type="region of interest" description="Disordered" evidence="3">
    <location>
        <begin position="1251"/>
        <end position="1324"/>
    </location>
</feature>
<feature type="compositionally biased region" description="Low complexity" evidence="3">
    <location>
        <begin position="61"/>
        <end position="73"/>
    </location>
</feature>
<organism evidence="6 7">
    <name type="scientific">Knipowitschia caucasica</name>
    <name type="common">Caucasian dwarf goby</name>
    <name type="synonym">Pomatoschistus caucasicus</name>
    <dbReference type="NCBI Taxonomy" id="637954"/>
    <lineage>
        <taxon>Eukaryota</taxon>
        <taxon>Metazoa</taxon>
        <taxon>Chordata</taxon>
        <taxon>Craniata</taxon>
        <taxon>Vertebrata</taxon>
        <taxon>Euteleostomi</taxon>
        <taxon>Actinopterygii</taxon>
        <taxon>Neopterygii</taxon>
        <taxon>Teleostei</taxon>
        <taxon>Neoteleostei</taxon>
        <taxon>Acanthomorphata</taxon>
        <taxon>Gobiaria</taxon>
        <taxon>Gobiiformes</taxon>
        <taxon>Gobioidei</taxon>
        <taxon>Gobiidae</taxon>
        <taxon>Gobiinae</taxon>
        <taxon>Knipowitschia</taxon>
    </lineage>
</organism>
<evidence type="ECO:0000259" key="4">
    <source>
        <dbReference type="Pfam" id="PF15735"/>
    </source>
</evidence>
<evidence type="ECO:0000259" key="5">
    <source>
        <dbReference type="Pfam" id="PF25914"/>
    </source>
</evidence>
<dbReference type="EMBL" id="OZ035830">
    <property type="protein sequence ID" value="CAL1613416.1"/>
    <property type="molecule type" value="Genomic_DNA"/>
</dbReference>
<evidence type="ECO:0000313" key="6">
    <source>
        <dbReference type="EMBL" id="CAL1613416.1"/>
    </source>
</evidence>
<evidence type="ECO:0000256" key="3">
    <source>
        <dbReference type="SAM" id="MobiDB-lite"/>
    </source>
</evidence>
<dbReference type="GO" id="GO:0005634">
    <property type="term" value="C:nucleus"/>
    <property type="evidence" value="ECO:0007669"/>
    <property type="project" value="UniProtKB-SubCell"/>
</dbReference>
<feature type="region of interest" description="Disordered" evidence="3">
    <location>
        <begin position="1135"/>
        <end position="1157"/>
    </location>
</feature>
<dbReference type="GO" id="GO:2000048">
    <property type="term" value="P:negative regulation of cell-cell adhesion mediated by cadherin"/>
    <property type="evidence" value="ECO:0007669"/>
    <property type="project" value="TreeGrafter"/>
</dbReference>
<feature type="compositionally biased region" description="Low complexity" evidence="3">
    <location>
        <begin position="414"/>
        <end position="424"/>
    </location>
</feature>
<gene>
    <name evidence="6" type="ORF">KC01_LOCUS39629</name>
</gene>
<feature type="domain" description="E3 ubiquitin-protein ligase RNF6/12 N-terminal" evidence="5">
    <location>
        <begin position="1152"/>
        <end position="1209"/>
    </location>
</feature>
<keyword evidence="7" id="KW-1185">Reference proteome</keyword>
<dbReference type="InterPro" id="IPR042794">
    <property type="entry name" value="Nexmif"/>
</dbReference>
<dbReference type="Pfam" id="PF15735">
    <property type="entry name" value="DUF4683"/>
    <property type="match status" value="1"/>
</dbReference>
<feature type="region of interest" description="Disordered" evidence="3">
    <location>
        <begin position="28"/>
        <end position="101"/>
    </location>
</feature>
<keyword evidence="2" id="KW-0539">Nucleus</keyword>
<dbReference type="Pfam" id="PF25914">
    <property type="entry name" value="RNF6_N"/>
    <property type="match status" value="1"/>
</dbReference>
<sequence length="1324" mass="143517">METKKGVCERSADLSLCGLVDAAALPPSTSPPATSRGALAHQRTAASLSPAHPLPAPPSTPSTHDATSVTPHLHPTPPSTSALGSSWGPSGQSPKAKVPAAMMEPEGAGALTEECLLQPARTCIGCFIETRDATEPAPIASVLHEHSAGPDVDAGLRIGDLSRQDFSDINNINIQCLSHAGEAVSHFGEQLLSDQLLSFPLPKASGEGKRADGNKTTVDCDDPEDEATAKNLYEGLLLDKVSGEEVLLANAGQDWGYFESFISESKIELLDLCSKNELSVNLFSEEDVDNLFDDEDDDSTLSSDVCSLKIRYESFQDNMREKTNVLQEETQFNFFPSVLANCAKKEEAAAVLRRSVDEAKSDELILESGQEVKLGDCSGRSPLDGSQGSPMSTRKVSYLMDFNSTEESGEFSDDSSCTASSSDTLQEGKYKKGAQAEQPTAELEEVNSSALVKPNFPDNSSTAQTSQEEPFSFVSSSCSPDKAPSTEEAEAGVPVIPGGYLQTLLDATDSSAAANLPYFSQQPSRQTFPLGLSLEEKQFSSLQLAQSCVLSPPSESELQQSPQNCSSFTPVWHSQLCGSHSQNFGPDTPETPILPNNFSTAVPLSDKLPVSNYTQLSPPTDRLVYDKSYLTEAVQPGADLQGCQSACVEGQVQYQRGSLCTDNGRLISYDSVGSLSASSSNYSSLSLKSCEREQEEEGRDTFLAHCSPKVLIQQSVDSLTPLRESSDLLDISNFTPDKFRHSSLSELSPPETPNLSPQVVGRDIKIPGNSGEYHNVSDINMDSNRDGKWNCDVMQQQEHTTSPYPAEDRQFSLHNFNSQDVLNLDKKDLPGEEFDETGAKSNKSKKKGNYKQPTGQSPKKPRTPRAPKSDKVKTSKQSSRSTKKIKAMLEGKAAKNQAEGAGLSESGTGDLSGTGWSEGNTLVGDDQREFEEPSNILSNIVSGMAEVQRFMMASIEPLWDPMSEACISPEANSLNLKTLKILAGTEADLKKKGAVLAGAGRGRKSGGKGGKNQAKFNPSHPLFPQLALGCNMFDKPNFINPGPAHKKLYRHKTSAKFPRIETLKGKRAERDPNKDIALMTSFEKLRIWIESGLGPRQAAVGKLHMGCAPISSAFSHHKLAVDLSWKTTRELFASMEGSDGTDQSGSDQSESQRRSQLDRLDREEAFYQFVNNLSDEDYRLMRDNNLLGTPGEVTEDELISRLQQIKDGLDQQSNAPGLQNAEDDGDQPRNPEEPVNGDSLLHWLNTVRRTGNTTRTGHRGNQSWRAVAPEGQEEEVESADPPAPMETDVVEEPVVEELAVIVEPEPEPEQVPQHGTEKTPQSQS</sequence>
<feature type="compositionally biased region" description="Polar residues" evidence="3">
    <location>
        <begin position="905"/>
        <end position="920"/>
    </location>
</feature>
<feature type="compositionally biased region" description="Polar residues" evidence="3">
    <location>
        <begin position="457"/>
        <end position="479"/>
    </location>
</feature>
<feature type="domain" description="DUF4683" evidence="4">
    <location>
        <begin position="281"/>
        <end position="466"/>
    </location>
</feature>
<feature type="region of interest" description="Disordered" evidence="3">
    <location>
        <begin position="1211"/>
        <end position="1239"/>
    </location>
</feature>